<proteinExistence type="predicted"/>
<feature type="compositionally biased region" description="Basic and acidic residues" evidence="1">
    <location>
        <begin position="52"/>
        <end position="66"/>
    </location>
</feature>
<comment type="caution">
    <text evidence="2">The sequence shown here is derived from an EMBL/GenBank/DDBJ whole genome shotgun (WGS) entry which is preliminary data.</text>
</comment>
<dbReference type="EMBL" id="JAUJYO010000022">
    <property type="protein sequence ID" value="KAK1281798.1"/>
    <property type="molecule type" value="Genomic_DNA"/>
</dbReference>
<evidence type="ECO:0000256" key="1">
    <source>
        <dbReference type="SAM" id="MobiDB-lite"/>
    </source>
</evidence>
<accession>A0AAV9C0Q7</accession>
<gene>
    <name evidence="2" type="ORF">QJS10_CPB22g00367</name>
</gene>
<organism evidence="2 3">
    <name type="scientific">Acorus calamus</name>
    <name type="common">Sweet flag</name>
    <dbReference type="NCBI Taxonomy" id="4465"/>
    <lineage>
        <taxon>Eukaryota</taxon>
        <taxon>Viridiplantae</taxon>
        <taxon>Streptophyta</taxon>
        <taxon>Embryophyta</taxon>
        <taxon>Tracheophyta</taxon>
        <taxon>Spermatophyta</taxon>
        <taxon>Magnoliopsida</taxon>
        <taxon>Liliopsida</taxon>
        <taxon>Acoraceae</taxon>
        <taxon>Acorus</taxon>
    </lineage>
</organism>
<feature type="region of interest" description="Disordered" evidence="1">
    <location>
        <begin position="33"/>
        <end position="66"/>
    </location>
</feature>
<dbReference type="Proteomes" id="UP001180020">
    <property type="component" value="Unassembled WGS sequence"/>
</dbReference>
<evidence type="ECO:0000313" key="3">
    <source>
        <dbReference type="Proteomes" id="UP001180020"/>
    </source>
</evidence>
<name>A0AAV9C0Q7_ACOCL</name>
<keyword evidence="3" id="KW-1185">Reference proteome</keyword>
<reference evidence="2" key="1">
    <citation type="journal article" date="2023" name="Nat. Commun.">
        <title>Diploid and tetraploid genomes of Acorus and the evolution of monocots.</title>
        <authorList>
            <person name="Ma L."/>
            <person name="Liu K.W."/>
            <person name="Li Z."/>
            <person name="Hsiao Y.Y."/>
            <person name="Qi Y."/>
            <person name="Fu T."/>
            <person name="Tang G.D."/>
            <person name="Zhang D."/>
            <person name="Sun W.H."/>
            <person name="Liu D.K."/>
            <person name="Li Y."/>
            <person name="Chen G.Z."/>
            <person name="Liu X.D."/>
            <person name="Liao X.Y."/>
            <person name="Jiang Y.T."/>
            <person name="Yu X."/>
            <person name="Hao Y."/>
            <person name="Huang J."/>
            <person name="Zhao X.W."/>
            <person name="Ke S."/>
            <person name="Chen Y.Y."/>
            <person name="Wu W.L."/>
            <person name="Hsu J.L."/>
            <person name="Lin Y.F."/>
            <person name="Huang M.D."/>
            <person name="Li C.Y."/>
            <person name="Huang L."/>
            <person name="Wang Z.W."/>
            <person name="Zhao X."/>
            <person name="Zhong W.Y."/>
            <person name="Peng D.H."/>
            <person name="Ahmad S."/>
            <person name="Lan S."/>
            <person name="Zhang J.S."/>
            <person name="Tsai W.C."/>
            <person name="Van de Peer Y."/>
            <person name="Liu Z.J."/>
        </authorList>
    </citation>
    <scope>NUCLEOTIDE SEQUENCE</scope>
    <source>
        <strain evidence="2">CP</strain>
    </source>
</reference>
<evidence type="ECO:0000313" key="2">
    <source>
        <dbReference type="EMBL" id="KAK1281798.1"/>
    </source>
</evidence>
<dbReference type="AlphaFoldDB" id="A0AAV9C0Q7"/>
<protein>
    <submittedName>
        <fullName evidence="2">Uncharacterized protein</fullName>
    </submittedName>
</protein>
<reference evidence="2" key="2">
    <citation type="submission" date="2023-06" db="EMBL/GenBank/DDBJ databases">
        <authorList>
            <person name="Ma L."/>
            <person name="Liu K.-W."/>
            <person name="Li Z."/>
            <person name="Hsiao Y.-Y."/>
            <person name="Qi Y."/>
            <person name="Fu T."/>
            <person name="Tang G."/>
            <person name="Zhang D."/>
            <person name="Sun W.-H."/>
            <person name="Liu D.-K."/>
            <person name="Li Y."/>
            <person name="Chen G.-Z."/>
            <person name="Liu X.-D."/>
            <person name="Liao X.-Y."/>
            <person name="Jiang Y.-T."/>
            <person name="Yu X."/>
            <person name="Hao Y."/>
            <person name="Huang J."/>
            <person name="Zhao X.-W."/>
            <person name="Ke S."/>
            <person name="Chen Y.-Y."/>
            <person name="Wu W.-L."/>
            <person name="Hsu J.-L."/>
            <person name="Lin Y.-F."/>
            <person name="Huang M.-D."/>
            <person name="Li C.-Y."/>
            <person name="Huang L."/>
            <person name="Wang Z.-W."/>
            <person name="Zhao X."/>
            <person name="Zhong W.-Y."/>
            <person name="Peng D.-H."/>
            <person name="Ahmad S."/>
            <person name="Lan S."/>
            <person name="Zhang J.-S."/>
            <person name="Tsai W.-C."/>
            <person name="Van De Peer Y."/>
            <person name="Liu Z.-J."/>
        </authorList>
    </citation>
    <scope>NUCLEOTIDE SEQUENCE</scope>
    <source>
        <strain evidence="2">CP</strain>
        <tissue evidence="2">Leaves</tissue>
    </source>
</reference>
<sequence>MTESLNQDTGFIGPVRKVMESTAGSIYAASAKKQAAPAESNEANLDLSLGLKSHEGDRETDSKLKK</sequence>